<reference evidence="3 4" key="1">
    <citation type="submission" date="2021-05" db="EMBL/GenBank/DDBJ databases">
        <title>Comparative genomic studies on the polysaccharide-degrading batcterial strains of the Flammeovirga genus.</title>
        <authorList>
            <person name="Zewei F."/>
            <person name="Zheng Z."/>
            <person name="Yu L."/>
            <person name="Ruyue G."/>
            <person name="Yanhong M."/>
            <person name="Yuanyuan C."/>
            <person name="Jingyan G."/>
            <person name="Wenjun H."/>
        </authorList>
    </citation>
    <scope>NUCLEOTIDE SEQUENCE [LARGE SCALE GENOMIC DNA]</scope>
    <source>
        <strain evidence="3 4">YS10</strain>
    </source>
</reference>
<feature type="compositionally biased region" description="Acidic residues" evidence="1">
    <location>
        <begin position="792"/>
        <end position="803"/>
    </location>
</feature>
<dbReference type="RefSeq" id="WP_158631168.1">
    <property type="nucleotide sequence ID" value="NZ_CP076129.1"/>
</dbReference>
<evidence type="ECO:0000313" key="3">
    <source>
        <dbReference type="EMBL" id="QWG10244.1"/>
    </source>
</evidence>
<proteinExistence type="predicted"/>
<keyword evidence="4" id="KW-1185">Reference proteome</keyword>
<feature type="region of interest" description="Disordered" evidence="1">
    <location>
        <begin position="791"/>
        <end position="814"/>
    </location>
</feature>
<evidence type="ECO:0000259" key="2">
    <source>
        <dbReference type="Pfam" id="PF18962"/>
    </source>
</evidence>
<dbReference type="Pfam" id="PF18962">
    <property type="entry name" value="Por_Secre_tail"/>
    <property type="match status" value="1"/>
</dbReference>
<sequence>MLLFLSYSGVAQTFDINYKTPTTLGTISDPLINEASGLAISYSTNDAFWLHNDSGDGPNLWLINKSGDVLNHGIVKQKNGNNASSRDWEDIASFEKDGKSYLIIGNFGDNPVNKTEYYLYILEEPEYNAQSTNDNAYEILKTITYQYENGSQNCESIGVDVENEQIILVSKSSVGGNKIVYELPLSVTSDDITTTAKIIGQFPMDGTTAMDISNDGQHAIVLTYKDAYEFTRYEGATWEDAFKRAPRQITMPVRNGGEAIAYGKNAIDLYLVREGKSSPVWLVEGEVEQGVLFQVDMRLQTDLYNKQVWVNIEGQANPILMTDHDENGIFAAKVDLPLNTEYVYSFSYQNGESTDNDIVVENTASACANDNGKREVYIGKKNLLLKKVIFNNCDESPNFYIIDHCESVSGWKNAGLSLNTSDKKQGNASVEYSGDQNVEFEKILAEPTHANGTEEGTVLEFWYYISDVSKLDASNQVEITSSGKSDTDEYGWNIDKNNLVNGWNFMELKISEANKTGNPDLTAINYFRLYRKKTGAITSRIDDIQLIGENNPRESDASLSSITIDYGKFTEAFSPGILTYTVEIPFGIETPPTVSATATQLGKAVMTVQQAATMTETATIDVTSEDGTNQRTYTIAFVSSDGKYLDPCEDKTGWNPGAIILNSEDNKQGEYCFENTTSDNLEFSKNFSTPHNANGTPKDVTLSFWYYVSDVSLFDEANQVEITSSGKADEDEYSWSITKSNLNTGWNHIQLNVGEAAITGNPDLEAINFFRIYRKKTGSVTTRIDAINLYGESEEDKEDEENEETKSNDANLGSLNINNGTLSPSFSSDILDYTVEVPEGATNIPEVTATASDQENASILITQANSLEDKTTIEVTAEDGTTKTYTITFLVNIPTSISVNKADLGLYIFPNPIIDVLTIRSQSDLQKVEIYTIGGHKKYSINTLSTVVKINIQHWEKGIYILKITTKEGKILTQKVIK</sequence>
<feature type="domain" description="Secretion system C-terminal sorting" evidence="2">
    <location>
        <begin position="908"/>
        <end position="977"/>
    </location>
</feature>
<organism evidence="3 4">
    <name type="scientific">Flammeovirga kamogawensis</name>
    <dbReference type="NCBI Taxonomy" id="373891"/>
    <lineage>
        <taxon>Bacteria</taxon>
        <taxon>Pseudomonadati</taxon>
        <taxon>Bacteroidota</taxon>
        <taxon>Cytophagia</taxon>
        <taxon>Cytophagales</taxon>
        <taxon>Flammeovirgaceae</taxon>
        <taxon>Flammeovirga</taxon>
    </lineage>
</organism>
<dbReference type="NCBIfam" id="TIGR04183">
    <property type="entry name" value="Por_Secre_tail"/>
    <property type="match status" value="1"/>
</dbReference>
<dbReference type="EMBL" id="CP076129">
    <property type="protein sequence ID" value="QWG10244.1"/>
    <property type="molecule type" value="Genomic_DNA"/>
</dbReference>
<evidence type="ECO:0000313" key="4">
    <source>
        <dbReference type="Proteomes" id="UP000682802"/>
    </source>
</evidence>
<dbReference type="Proteomes" id="UP000682802">
    <property type="component" value="Chromosome 2"/>
</dbReference>
<dbReference type="InterPro" id="IPR026444">
    <property type="entry name" value="Secre_tail"/>
</dbReference>
<gene>
    <name evidence="3" type="ORF">KM029_21415</name>
</gene>
<name>A0ABX8H3P3_9BACT</name>
<accession>A0ABX8H3P3</accession>
<protein>
    <submittedName>
        <fullName evidence="3">T9SS type A sorting domain-containing protein</fullName>
    </submittedName>
</protein>
<evidence type="ECO:0000256" key="1">
    <source>
        <dbReference type="SAM" id="MobiDB-lite"/>
    </source>
</evidence>